<evidence type="ECO:0000256" key="1">
    <source>
        <dbReference type="SAM" id="MobiDB-lite"/>
    </source>
</evidence>
<keyword evidence="3" id="KW-1185">Reference proteome</keyword>
<dbReference type="AlphaFoldDB" id="A0A836BRH4"/>
<proteinExistence type="predicted"/>
<dbReference type="Proteomes" id="UP000612055">
    <property type="component" value="Unassembled WGS sequence"/>
</dbReference>
<dbReference type="OrthoDB" id="546213at2759"/>
<dbReference type="EMBL" id="JAEHOE010000112">
    <property type="protein sequence ID" value="KAG2486416.1"/>
    <property type="molecule type" value="Genomic_DNA"/>
</dbReference>
<accession>A0A836BRH4</accession>
<gene>
    <name evidence="2" type="ORF">HYH03_014863</name>
</gene>
<feature type="region of interest" description="Disordered" evidence="1">
    <location>
        <begin position="118"/>
        <end position="139"/>
    </location>
</feature>
<name>A0A836BRH4_9CHLO</name>
<evidence type="ECO:0000313" key="2">
    <source>
        <dbReference type="EMBL" id="KAG2486416.1"/>
    </source>
</evidence>
<organism evidence="2 3">
    <name type="scientific">Edaphochlamys debaryana</name>
    <dbReference type="NCBI Taxonomy" id="47281"/>
    <lineage>
        <taxon>Eukaryota</taxon>
        <taxon>Viridiplantae</taxon>
        <taxon>Chlorophyta</taxon>
        <taxon>core chlorophytes</taxon>
        <taxon>Chlorophyceae</taxon>
        <taxon>CS clade</taxon>
        <taxon>Chlamydomonadales</taxon>
        <taxon>Chlamydomonadales incertae sedis</taxon>
        <taxon>Edaphochlamys</taxon>
    </lineage>
</organism>
<comment type="caution">
    <text evidence="2">The sequence shown here is derived from an EMBL/GenBank/DDBJ whole genome shotgun (WGS) entry which is preliminary data.</text>
</comment>
<sequence>MARLRVRVSHGVNPDELLTEKQRVWDARPTFKPWIVKALLALPEGQGTADEIGAVLLADPVVAPHLDRRLATDRRAPTPQWRVTLSKTLIPCRGFFNTGRKRKGRVVYGYDPQAAVASKRTRARKQGRAGMPHLGKRSW</sequence>
<protein>
    <submittedName>
        <fullName evidence="2">Uncharacterized protein</fullName>
    </submittedName>
</protein>
<evidence type="ECO:0000313" key="3">
    <source>
        <dbReference type="Proteomes" id="UP000612055"/>
    </source>
</evidence>
<reference evidence="2" key="1">
    <citation type="journal article" date="2020" name="bioRxiv">
        <title>Comparative genomics of Chlamydomonas.</title>
        <authorList>
            <person name="Craig R.J."/>
            <person name="Hasan A.R."/>
            <person name="Ness R.W."/>
            <person name="Keightley P.D."/>
        </authorList>
    </citation>
    <scope>NUCLEOTIDE SEQUENCE</scope>
    <source>
        <strain evidence="2">CCAP 11/70</strain>
    </source>
</reference>